<reference evidence="1 2" key="1">
    <citation type="submission" date="2024-06" db="EMBL/GenBank/DDBJ databases">
        <title>The Natural Products Discovery Center: Release of the First 8490 Sequenced Strains for Exploring Actinobacteria Biosynthetic Diversity.</title>
        <authorList>
            <person name="Kalkreuter E."/>
            <person name="Kautsar S.A."/>
            <person name="Yang D."/>
            <person name="Bader C.D."/>
            <person name="Teijaro C.N."/>
            <person name="Fluegel L."/>
            <person name="Davis C.M."/>
            <person name="Simpson J.R."/>
            <person name="Lauterbach L."/>
            <person name="Steele A.D."/>
            <person name="Gui C."/>
            <person name="Meng S."/>
            <person name="Li G."/>
            <person name="Viehrig K."/>
            <person name="Ye F."/>
            <person name="Su P."/>
            <person name="Kiefer A.F."/>
            <person name="Nichols A."/>
            <person name="Cepeda A.J."/>
            <person name="Yan W."/>
            <person name="Fan B."/>
            <person name="Jiang Y."/>
            <person name="Adhikari A."/>
            <person name="Zheng C.-J."/>
            <person name="Schuster L."/>
            <person name="Cowan T.M."/>
            <person name="Smanski M.J."/>
            <person name="Chevrette M.G."/>
            <person name="De Carvalho L.P.S."/>
            <person name="Shen B."/>
        </authorList>
    </citation>
    <scope>NUCLEOTIDE SEQUENCE [LARGE SCALE GENOMIC DNA]</scope>
    <source>
        <strain evidence="1 2">NPDC053791</strain>
    </source>
</reference>
<evidence type="ECO:0000313" key="2">
    <source>
        <dbReference type="Proteomes" id="UP001552479"/>
    </source>
</evidence>
<gene>
    <name evidence="1" type="ORF">AB0L03_30415</name>
</gene>
<organism evidence="1 2">
    <name type="scientific">Streptomyces roseoverticillatus</name>
    <dbReference type="NCBI Taxonomy" id="66429"/>
    <lineage>
        <taxon>Bacteria</taxon>
        <taxon>Bacillati</taxon>
        <taxon>Actinomycetota</taxon>
        <taxon>Actinomycetes</taxon>
        <taxon>Kitasatosporales</taxon>
        <taxon>Streptomycetaceae</taxon>
        <taxon>Streptomyces</taxon>
    </lineage>
</organism>
<name>A0ABV3J320_9ACTN</name>
<comment type="caution">
    <text evidence="1">The sequence shown here is derived from an EMBL/GenBank/DDBJ whole genome shotgun (WGS) entry which is preliminary data.</text>
</comment>
<dbReference type="Proteomes" id="UP001552479">
    <property type="component" value="Unassembled WGS sequence"/>
</dbReference>
<protein>
    <recommendedName>
        <fullName evidence="3">DNA-binding protein</fullName>
    </recommendedName>
</protein>
<keyword evidence="2" id="KW-1185">Reference proteome</keyword>
<evidence type="ECO:0000313" key="1">
    <source>
        <dbReference type="EMBL" id="MEV4927079.1"/>
    </source>
</evidence>
<dbReference type="RefSeq" id="WP_366090309.1">
    <property type="nucleotide sequence ID" value="NZ_JBFASG010000044.1"/>
</dbReference>
<dbReference type="EMBL" id="JBFASG010000044">
    <property type="protein sequence ID" value="MEV4927079.1"/>
    <property type="molecule type" value="Genomic_DNA"/>
</dbReference>
<accession>A0ABV3J320</accession>
<evidence type="ECO:0008006" key="3">
    <source>
        <dbReference type="Google" id="ProtNLM"/>
    </source>
</evidence>
<sequence length="69" mass="8011">MVTVEEAAELLGTTRDALAQAIARAKRNRETHGRRPRLPYALTLNRTDRYNPRDLKAWWLGRPGRGRRN</sequence>
<proteinExistence type="predicted"/>